<dbReference type="Pfam" id="PF07331">
    <property type="entry name" value="TctB"/>
    <property type="match status" value="1"/>
</dbReference>
<keyword evidence="1" id="KW-0812">Transmembrane</keyword>
<keyword evidence="4" id="KW-1185">Reference proteome</keyword>
<dbReference type="EMBL" id="CP140255">
    <property type="protein sequence ID" value="WQH12171.1"/>
    <property type="molecule type" value="Genomic_DNA"/>
</dbReference>
<keyword evidence="1" id="KW-1133">Transmembrane helix</keyword>
<protein>
    <submittedName>
        <fullName evidence="3">Tripartite tricarboxylate transporter TctB family protein</fullName>
    </submittedName>
</protein>
<evidence type="ECO:0000259" key="2">
    <source>
        <dbReference type="Pfam" id="PF07331"/>
    </source>
</evidence>
<evidence type="ECO:0000313" key="4">
    <source>
        <dbReference type="Proteomes" id="UP001324794"/>
    </source>
</evidence>
<proteinExistence type="predicted"/>
<feature type="transmembrane region" description="Helical" evidence="1">
    <location>
        <begin position="70"/>
        <end position="92"/>
    </location>
</feature>
<feature type="transmembrane region" description="Helical" evidence="1">
    <location>
        <begin position="112"/>
        <end position="133"/>
    </location>
</feature>
<sequence>MVARLAHPRVLLALGLFLIGVVLAFHAWSGPADAMLVPRIVLTLWCVIALAITLVELSRVSGMGSGSLSTLPVLMAALLIAAIAVASLGFLIPSLPLVALTLWMFRLRRPLPLAVGTLVIAGGLWFLFHHVLLIRLPTLLNSGAL</sequence>
<evidence type="ECO:0000256" key="1">
    <source>
        <dbReference type="SAM" id="Phobius"/>
    </source>
</evidence>
<dbReference type="Proteomes" id="UP001324794">
    <property type="component" value="Chromosome"/>
</dbReference>
<gene>
    <name evidence="3" type="ORF">SR894_18750</name>
</gene>
<dbReference type="RefSeq" id="WP_211594069.1">
    <property type="nucleotide sequence ID" value="NZ_CP140255.1"/>
</dbReference>
<keyword evidence="1" id="KW-0472">Membrane</keyword>
<reference evidence="3 4" key="1">
    <citation type="submission" date="2023-11" db="EMBL/GenBank/DDBJ databases">
        <title>MicrobeMod: A computational toolkit for identifying prokaryotic methylation and restriction-modification with nanopore sequencing.</title>
        <authorList>
            <person name="Crits-Christoph A."/>
            <person name="Kang S.C."/>
            <person name="Lee H."/>
            <person name="Ostrov N."/>
        </authorList>
    </citation>
    <scope>NUCLEOTIDE SEQUENCE [LARGE SCALE GENOMIC DNA]</scope>
    <source>
        <strain evidence="3 4">ATCC BAA-805</strain>
    </source>
</reference>
<evidence type="ECO:0000313" key="3">
    <source>
        <dbReference type="EMBL" id="WQH12171.1"/>
    </source>
</evidence>
<feature type="transmembrane region" description="Helical" evidence="1">
    <location>
        <begin position="40"/>
        <end position="58"/>
    </location>
</feature>
<accession>A0ABZ0YJN6</accession>
<feature type="domain" description="DUF1468" evidence="2">
    <location>
        <begin position="12"/>
        <end position="137"/>
    </location>
</feature>
<organism evidence="3 4">
    <name type="scientific">Vreelandella neptunia</name>
    <dbReference type="NCBI Taxonomy" id="115551"/>
    <lineage>
        <taxon>Bacteria</taxon>
        <taxon>Pseudomonadati</taxon>
        <taxon>Pseudomonadota</taxon>
        <taxon>Gammaproteobacteria</taxon>
        <taxon>Oceanospirillales</taxon>
        <taxon>Halomonadaceae</taxon>
        <taxon>Vreelandella</taxon>
    </lineage>
</organism>
<dbReference type="InterPro" id="IPR009936">
    <property type="entry name" value="DUF1468"/>
</dbReference>
<name>A0ABZ0YJN6_9GAMM</name>